<comment type="caution">
    <text evidence="3">The sequence shown here is derived from an EMBL/GenBank/DDBJ whole genome shotgun (WGS) entry which is preliminary data.</text>
</comment>
<dbReference type="GO" id="GO:0009244">
    <property type="term" value="P:lipopolysaccharide core region biosynthetic process"/>
    <property type="evidence" value="ECO:0007669"/>
    <property type="project" value="TreeGrafter"/>
</dbReference>
<reference evidence="3 4" key="1">
    <citation type="submission" date="2017-01" db="EMBL/GenBank/DDBJ databases">
        <title>The cable genome- insights into the physiology and evolution of filamentous bacteria capable of sulfide oxidation via long distance electron transfer.</title>
        <authorList>
            <person name="Schreiber L."/>
            <person name="Bjerg J.T."/>
            <person name="Boggild A."/>
            <person name="Van De Vossenberg J."/>
            <person name="Meysman F."/>
            <person name="Nielsen L.P."/>
            <person name="Schramm A."/>
            <person name="Kjeldsen K.U."/>
        </authorList>
    </citation>
    <scope>NUCLEOTIDE SEQUENCE [LARGE SCALE GENOMIC DNA]</scope>
    <source>
        <strain evidence="3">MCF</strain>
    </source>
</reference>
<dbReference type="InterPro" id="IPR002201">
    <property type="entry name" value="Glyco_trans_9"/>
</dbReference>
<name>A0A444ISB6_9BACT</name>
<dbReference type="GO" id="GO:0008713">
    <property type="term" value="F:ADP-heptose-lipopolysaccharide heptosyltransferase activity"/>
    <property type="evidence" value="ECO:0007669"/>
    <property type="project" value="TreeGrafter"/>
</dbReference>
<keyword evidence="4" id="KW-1185">Reference proteome</keyword>
<dbReference type="Pfam" id="PF01075">
    <property type="entry name" value="Glyco_transf_9"/>
    <property type="match status" value="1"/>
</dbReference>
<dbReference type="AlphaFoldDB" id="A0A444ISB6"/>
<sequence>MTAGPVAVLGGQGLGDNLLEMVLLENARRAGLQVTMFCSRMCELHNWFPQHRIAPTLQPEAVDHALAGFQLILFPKAPWPGIERAIAENWINYGRLYRKNANRAEDMAYISGRIFKLTEPTPFSGIRPPAPLQHRRYEQRICIHPTSAELSKNWLPQRFLTLAERLQTKGFEPVFIMSAAEQEDWQPTINDRFPLHSFAGVDQCAAFLYESGFFIGNDSGGGHLASCLDIPVLSIHGRKGKSRVWRPGWGQVEVVTPLLNVIGGSLRQHLWKYFLSVSAVERGFERLTSRAQKTADD</sequence>
<gene>
    <name evidence="3" type="ORF">H206_02626</name>
</gene>
<dbReference type="SUPFAM" id="SSF53756">
    <property type="entry name" value="UDP-Glycosyltransferase/glycogen phosphorylase"/>
    <property type="match status" value="1"/>
</dbReference>
<dbReference type="EMBL" id="MTKO01000115">
    <property type="protein sequence ID" value="RWX43615.1"/>
    <property type="molecule type" value="Genomic_DNA"/>
</dbReference>
<evidence type="ECO:0000256" key="1">
    <source>
        <dbReference type="ARBA" id="ARBA00022676"/>
    </source>
</evidence>
<accession>A0A444ISB6</accession>
<keyword evidence="1" id="KW-0328">Glycosyltransferase</keyword>
<dbReference type="Proteomes" id="UP000287853">
    <property type="component" value="Unassembled WGS sequence"/>
</dbReference>
<organism evidence="3 4">
    <name type="scientific">Candidatus Electrothrix aarhusensis</name>
    <dbReference type="NCBI Taxonomy" id="1859131"/>
    <lineage>
        <taxon>Bacteria</taxon>
        <taxon>Pseudomonadati</taxon>
        <taxon>Thermodesulfobacteriota</taxon>
        <taxon>Desulfobulbia</taxon>
        <taxon>Desulfobulbales</taxon>
        <taxon>Desulfobulbaceae</taxon>
        <taxon>Candidatus Electrothrix</taxon>
    </lineage>
</organism>
<keyword evidence="2 3" id="KW-0808">Transferase</keyword>
<evidence type="ECO:0000313" key="3">
    <source>
        <dbReference type="EMBL" id="RWX43615.1"/>
    </source>
</evidence>
<dbReference type="GO" id="GO:0005829">
    <property type="term" value="C:cytosol"/>
    <property type="evidence" value="ECO:0007669"/>
    <property type="project" value="TreeGrafter"/>
</dbReference>
<proteinExistence type="predicted"/>
<evidence type="ECO:0000256" key="2">
    <source>
        <dbReference type="ARBA" id="ARBA00022679"/>
    </source>
</evidence>
<dbReference type="InterPro" id="IPR051199">
    <property type="entry name" value="LPS_LOS_Heptosyltrfase"/>
</dbReference>
<protein>
    <submittedName>
        <fullName evidence="3">Glycosyltransferase family 9 (Heptosyltransferase)</fullName>
    </submittedName>
</protein>
<dbReference type="Gene3D" id="3.40.50.2000">
    <property type="entry name" value="Glycogen Phosphorylase B"/>
    <property type="match status" value="1"/>
</dbReference>
<dbReference type="PANTHER" id="PTHR30160">
    <property type="entry name" value="TETRAACYLDISACCHARIDE 4'-KINASE-RELATED"/>
    <property type="match status" value="1"/>
</dbReference>
<evidence type="ECO:0000313" key="4">
    <source>
        <dbReference type="Proteomes" id="UP000287853"/>
    </source>
</evidence>